<dbReference type="PANTHER" id="PTHR30195">
    <property type="entry name" value="TYPE I SITE-SPECIFIC DEOXYRIBONUCLEASE PROTEIN SUBUNIT M AND R"/>
    <property type="match status" value="1"/>
</dbReference>
<dbReference type="PANTHER" id="PTHR30195:SF15">
    <property type="entry name" value="TYPE I RESTRICTION ENZYME HINDI ENDONUCLEASE SUBUNIT"/>
    <property type="match status" value="1"/>
</dbReference>
<dbReference type="CDD" id="cd18800">
    <property type="entry name" value="SF2_C_EcoR124I-like"/>
    <property type="match status" value="1"/>
</dbReference>
<dbReference type="Pfam" id="PF22679">
    <property type="entry name" value="T1R_D3-like"/>
    <property type="match status" value="1"/>
</dbReference>
<dbReference type="Pfam" id="PF18766">
    <property type="entry name" value="SWI2_SNF2"/>
    <property type="match status" value="1"/>
</dbReference>
<dbReference type="RefSeq" id="WP_181868946.1">
    <property type="nucleotide sequence ID" value="NZ_QBUD01000037.1"/>
</dbReference>
<dbReference type="Gene3D" id="3.40.50.300">
    <property type="entry name" value="P-loop containing nucleotide triphosphate hydrolases"/>
    <property type="match status" value="2"/>
</dbReference>
<dbReference type="SUPFAM" id="SSF52540">
    <property type="entry name" value="P-loop containing nucleoside triphosphate hydrolases"/>
    <property type="match status" value="1"/>
</dbReference>
<dbReference type="InterPro" id="IPR051268">
    <property type="entry name" value="Type-I_R_enzyme_R_subunit"/>
</dbReference>
<dbReference type="Proteomes" id="UP000244523">
    <property type="component" value="Unassembled WGS sequence"/>
</dbReference>
<gene>
    <name evidence="4" type="ORF">C8N45_1373</name>
</gene>
<dbReference type="AlphaFoldDB" id="A0A2T6K166"/>
<dbReference type="InterPro" id="IPR027417">
    <property type="entry name" value="P-loop_NTPase"/>
</dbReference>
<accession>A0A2T6K166</accession>
<sequence>MATKKEGETSKVQSGRDLAKRIGAGSERIIFTLLQKFNSATKLPECKNTSDKIIVLVDEGHRSQGGENHERMRQALPNAAFIAFTGTPLLKEDKTRNKFGPILHAYTMQDTVEDGAVTPLVYEERKPIVDINDTAIDAWFDKITTGLSDSQKSDLKQKYSSRGQVYGADGRIDLIAWDIAAHFTENFAKLGLGLKAQLATDSKLSAIRYKKALDDTGMVTSAVVISAPDTREGHEDTDETKTPEVQTWWKMNVGNDVDTYEADVIERFSTDGPPDILIVVDKLLTGFDEPRNAVLYIDKHLKGHNQLQAIARVNRLHEAKQFGYLIDYRGILAELDTSIQDYQDLAARTQAGYDIDDLAGTVSNVSVEYKRLPGLQDALWAIFSAVKNKQDTEQFRRVLVPRTEDDGTGHSVDANQKIREDFYDALTEFGMCLKLALSSRTFFEDGAFDEKTIQRYKQDLRFFTELRVQAKRDAQETVDFSEYEDQIRRMVDKQVIGQQVVDPEGFIRVDTLGQLEDPEDWSDEKTRTEADVIKTRIRKTIEAAEAMFDHPGKQYTLFKDLEEQVAARNTPGVPDRLKDHPRAAAYYGALLEQLGEAQHPEDTMVEEAMHIDTTVDDAVQTHSINPGSIESEICKALLPRYFTLLGGLDAANALIDQIVGIVRAGANKQ</sequence>
<feature type="domain" description="Restriction endonuclease type I HsdR second RecA-like helicase" evidence="3">
    <location>
        <begin position="254"/>
        <end position="329"/>
    </location>
</feature>
<evidence type="ECO:0000313" key="4">
    <source>
        <dbReference type="EMBL" id="PUB08346.1"/>
    </source>
</evidence>
<name>A0A2T6K166_9RHOB</name>
<evidence type="ECO:0000313" key="5">
    <source>
        <dbReference type="Proteomes" id="UP000244523"/>
    </source>
</evidence>
<comment type="caution">
    <text evidence="4">The sequence shown here is derived from an EMBL/GenBank/DDBJ whole genome shotgun (WGS) entry which is preliminary data.</text>
</comment>
<feature type="domain" description="SWI2/SNF2 ATPase" evidence="2">
    <location>
        <begin position="7"/>
        <end position="152"/>
    </location>
</feature>
<keyword evidence="5" id="KW-1185">Reference proteome</keyword>
<dbReference type="InterPro" id="IPR055180">
    <property type="entry name" value="HsdR_RecA-like_helicase_dom_2"/>
</dbReference>
<dbReference type="InterPro" id="IPR040980">
    <property type="entry name" value="SWI2_SNF2"/>
</dbReference>
<dbReference type="GO" id="GO:0009307">
    <property type="term" value="P:DNA restriction-modification system"/>
    <property type="evidence" value="ECO:0007669"/>
    <property type="project" value="UniProtKB-KW"/>
</dbReference>
<keyword evidence="1" id="KW-0680">Restriction system</keyword>
<organism evidence="4 5">
    <name type="scientific">Yoonia sediminilitoris</name>
    <dbReference type="NCBI Taxonomy" id="1286148"/>
    <lineage>
        <taxon>Bacteria</taxon>
        <taxon>Pseudomonadati</taxon>
        <taxon>Pseudomonadota</taxon>
        <taxon>Alphaproteobacteria</taxon>
        <taxon>Rhodobacterales</taxon>
        <taxon>Paracoccaceae</taxon>
        <taxon>Yoonia</taxon>
    </lineage>
</organism>
<evidence type="ECO:0000256" key="1">
    <source>
        <dbReference type="ARBA" id="ARBA00022747"/>
    </source>
</evidence>
<proteinExistence type="predicted"/>
<dbReference type="EMBL" id="QBUD01000037">
    <property type="protein sequence ID" value="PUB08346.1"/>
    <property type="molecule type" value="Genomic_DNA"/>
</dbReference>
<reference evidence="4 5" key="1">
    <citation type="submission" date="2018-04" db="EMBL/GenBank/DDBJ databases">
        <title>Genomic Encyclopedia of Archaeal and Bacterial Type Strains, Phase II (KMG-II): from individual species to whole genera.</title>
        <authorList>
            <person name="Goeker M."/>
        </authorList>
    </citation>
    <scope>NUCLEOTIDE SEQUENCE [LARGE SCALE GENOMIC DNA]</scope>
    <source>
        <strain evidence="4 5">DSM 29955</strain>
    </source>
</reference>
<evidence type="ECO:0000259" key="2">
    <source>
        <dbReference type="Pfam" id="PF18766"/>
    </source>
</evidence>
<evidence type="ECO:0000259" key="3">
    <source>
        <dbReference type="Pfam" id="PF22679"/>
    </source>
</evidence>
<protein>
    <submittedName>
        <fullName evidence="4">Type I restriction enzyme R subunit</fullName>
    </submittedName>
</protein>